<reference evidence="3" key="1">
    <citation type="thesis" date="2020" institute="ProQuest LLC" country="789 East Eisenhower Parkway, Ann Arbor, MI, USA">
        <title>Comparative Genomics and Chromosome Evolution.</title>
        <authorList>
            <person name="Mudd A.B."/>
        </authorList>
    </citation>
    <scope>NUCLEOTIDE SEQUENCE</scope>
    <source>
        <strain evidence="3">237g6f4</strain>
        <tissue evidence="3">Blood</tissue>
    </source>
</reference>
<proteinExistence type="predicted"/>
<evidence type="ECO:0000256" key="1">
    <source>
        <dbReference type="SAM" id="MobiDB-lite"/>
    </source>
</evidence>
<protein>
    <recommendedName>
        <fullName evidence="2">Cyclic nucleotide-binding domain-containing protein</fullName>
    </recommendedName>
</protein>
<dbReference type="EMBL" id="WNYA01000001">
    <property type="protein sequence ID" value="KAG8591930.1"/>
    <property type="molecule type" value="Genomic_DNA"/>
</dbReference>
<dbReference type="SMART" id="SM00100">
    <property type="entry name" value="cNMP"/>
    <property type="match status" value="1"/>
</dbReference>
<dbReference type="Proteomes" id="UP000824782">
    <property type="component" value="Unassembled WGS sequence"/>
</dbReference>
<dbReference type="AlphaFoldDB" id="A0AAV7D4R6"/>
<organism evidence="3 4">
    <name type="scientific">Engystomops pustulosus</name>
    <name type="common">Tungara frog</name>
    <name type="synonym">Physalaemus pustulosus</name>
    <dbReference type="NCBI Taxonomy" id="76066"/>
    <lineage>
        <taxon>Eukaryota</taxon>
        <taxon>Metazoa</taxon>
        <taxon>Chordata</taxon>
        <taxon>Craniata</taxon>
        <taxon>Vertebrata</taxon>
        <taxon>Euteleostomi</taxon>
        <taxon>Amphibia</taxon>
        <taxon>Batrachia</taxon>
        <taxon>Anura</taxon>
        <taxon>Neobatrachia</taxon>
        <taxon>Hyloidea</taxon>
        <taxon>Leptodactylidae</taxon>
        <taxon>Leiuperinae</taxon>
        <taxon>Engystomops</taxon>
    </lineage>
</organism>
<gene>
    <name evidence="3" type="ORF">GDO81_000353</name>
</gene>
<name>A0AAV7D4R6_ENGPU</name>
<feature type="region of interest" description="Disordered" evidence="1">
    <location>
        <begin position="337"/>
        <end position="357"/>
    </location>
</feature>
<dbReference type="PROSITE" id="PS50042">
    <property type="entry name" value="CNMP_BINDING_3"/>
    <property type="match status" value="1"/>
</dbReference>
<dbReference type="PANTHER" id="PTHR23011">
    <property type="entry name" value="CYCLIC NUCLEOTIDE-BINDING DOMAIN CONTAINING PROTEIN"/>
    <property type="match status" value="1"/>
</dbReference>
<evidence type="ECO:0000259" key="2">
    <source>
        <dbReference type="PROSITE" id="PS50042"/>
    </source>
</evidence>
<keyword evidence="4" id="KW-1185">Reference proteome</keyword>
<dbReference type="PANTHER" id="PTHR23011:SF41">
    <property type="entry name" value="CYCLIC NUCLEOTIDE-BINDING DOMAIN-CONTAINING PROTEIN"/>
    <property type="match status" value="1"/>
</dbReference>
<evidence type="ECO:0000313" key="3">
    <source>
        <dbReference type="EMBL" id="KAG8591930.1"/>
    </source>
</evidence>
<comment type="caution">
    <text evidence="3">The sequence shown here is derived from an EMBL/GenBank/DDBJ whole genome shotgun (WGS) entry which is preliminary data.</text>
</comment>
<dbReference type="InterPro" id="IPR018490">
    <property type="entry name" value="cNMP-bd_dom_sf"/>
</dbReference>
<dbReference type="Pfam" id="PF00027">
    <property type="entry name" value="cNMP_binding"/>
    <property type="match status" value="1"/>
</dbReference>
<dbReference type="InterPro" id="IPR014710">
    <property type="entry name" value="RmlC-like_jellyroll"/>
</dbReference>
<dbReference type="CDD" id="cd00038">
    <property type="entry name" value="CAP_ED"/>
    <property type="match status" value="1"/>
</dbReference>
<accession>A0AAV7D4R6</accession>
<dbReference type="InterPro" id="IPR000595">
    <property type="entry name" value="cNMP-bd_dom"/>
</dbReference>
<sequence length="495" mass="56244">MSTELLANEKRCCQRFQRVATNIKHVCGMLLNMKRYIGRNSVVEWAIFHLQMQIHSRRDLLFNISSFSKNNLKKDFETLKSLLSVRPRQRSPEILRQIQSCLKKNRAFQSLRDKTQLALCQHLIYQEYESKTLVIKEGHIPRECYIILSGRLDAMTEESCLKKQSSSSSTLYEVEEGDLIGDIGLVTNKRLVSFVCKSDVELLVIDKEAFREILAAKVQEDYSALCDFLRGLLLFSSWPLEKLELLVHCSLQRSYRAGTTVVVDSTKSSSLVLVKSGKCLRVVHLTQDRPSTSYMTSNHRLVFNRLPTVLQQEKRACSPHTFERSILPRSSYSASVKAPSVETRTRPRPQTAAPSTFSLKDRSIHSDFHSAEKELGDNGRHGQQHVNTSSSVRFVTVGTLERGSIFGLSETMFRSSNLCFSLISEGADCIFIPTKLFLDEAPVKSKQIAQELVDGFPNEAKIRESYASLQMWRAYKEKCIGKSVGESLNGPHFRK</sequence>
<evidence type="ECO:0000313" key="4">
    <source>
        <dbReference type="Proteomes" id="UP000824782"/>
    </source>
</evidence>
<dbReference type="Gene3D" id="2.60.120.10">
    <property type="entry name" value="Jelly Rolls"/>
    <property type="match status" value="2"/>
</dbReference>
<feature type="domain" description="Cyclic nucleotide-binding" evidence="2">
    <location>
        <begin position="107"/>
        <end position="231"/>
    </location>
</feature>
<dbReference type="SUPFAM" id="SSF51206">
    <property type="entry name" value="cAMP-binding domain-like"/>
    <property type="match status" value="2"/>
</dbReference>